<dbReference type="PANTHER" id="PTHR12302:SF3">
    <property type="entry name" value="SERINE_THREONINE-PROTEIN KINASE 31"/>
    <property type="match status" value="1"/>
</dbReference>
<keyword evidence="2" id="KW-0255">Endonuclease</keyword>
<dbReference type="Pfam" id="PF00565">
    <property type="entry name" value="SNase"/>
    <property type="match status" value="1"/>
</dbReference>
<dbReference type="PANTHER" id="PTHR12302">
    <property type="entry name" value="EBNA2 BINDING PROTEIN P100"/>
    <property type="match status" value="1"/>
</dbReference>
<keyword evidence="4" id="KW-0732">Signal</keyword>
<proteinExistence type="predicted"/>
<feature type="domain" description="TNase-like" evidence="5">
    <location>
        <begin position="26"/>
        <end position="147"/>
    </location>
</feature>
<dbReference type="RefSeq" id="WP_115180780.1">
    <property type="nucleotide sequence ID" value="NZ_UGHY01000002.1"/>
</dbReference>
<evidence type="ECO:0000256" key="2">
    <source>
        <dbReference type="ARBA" id="ARBA00022759"/>
    </source>
</evidence>
<dbReference type="InterPro" id="IPR035437">
    <property type="entry name" value="SNase_OB-fold_sf"/>
</dbReference>
<dbReference type="AlphaFoldDB" id="A0A377JKB7"/>
<name>A0A377JKB7_HAEPA</name>
<dbReference type="EC" id="3.1.31.-" evidence="6"/>
<evidence type="ECO:0000256" key="3">
    <source>
        <dbReference type="ARBA" id="ARBA00022801"/>
    </source>
</evidence>
<dbReference type="Proteomes" id="UP000254186">
    <property type="component" value="Unassembled WGS sequence"/>
</dbReference>
<dbReference type="EMBL" id="UGHY01000002">
    <property type="protein sequence ID" value="STP06203.1"/>
    <property type="molecule type" value="Genomic_DNA"/>
</dbReference>
<keyword evidence="3 6" id="KW-0378">Hydrolase</keyword>
<dbReference type="GO" id="GO:0004519">
    <property type="term" value="F:endonuclease activity"/>
    <property type="evidence" value="ECO:0007669"/>
    <property type="project" value="UniProtKB-KW"/>
</dbReference>
<evidence type="ECO:0000256" key="1">
    <source>
        <dbReference type="ARBA" id="ARBA00022722"/>
    </source>
</evidence>
<evidence type="ECO:0000259" key="5">
    <source>
        <dbReference type="PROSITE" id="PS50830"/>
    </source>
</evidence>
<gene>
    <name evidence="6" type="primary">yhcR</name>
    <name evidence="6" type="ORF">NCTC10672_02224</name>
</gene>
<evidence type="ECO:0000313" key="6">
    <source>
        <dbReference type="EMBL" id="STP06203.1"/>
    </source>
</evidence>
<dbReference type="InterPro" id="IPR016071">
    <property type="entry name" value="Staphylococal_nuclease_OB-fold"/>
</dbReference>
<evidence type="ECO:0000256" key="4">
    <source>
        <dbReference type="SAM" id="SignalP"/>
    </source>
</evidence>
<dbReference type="GO" id="GO:0016787">
    <property type="term" value="F:hydrolase activity"/>
    <property type="evidence" value="ECO:0007669"/>
    <property type="project" value="UniProtKB-KW"/>
</dbReference>
<dbReference type="SUPFAM" id="SSF50199">
    <property type="entry name" value="Staphylococcal nuclease"/>
    <property type="match status" value="1"/>
</dbReference>
<keyword evidence="1" id="KW-0540">Nuclease</keyword>
<feature type="signal peptide" evidence="4">
    <location>
        <begin position="1"/>
        <end position="23"/>
    </location>
</feature>
<dbReference type="SMART" id="SM00318">
    <property type="entry name" value="SNc"/>
    <property type="match status" value="1"/>
</dbReference>
<dbReference type="Gene3D" id="2.40.50.90">
    <property type="match status" value="1"/>
</dbReference>
<dbReference type="PROSITE" id="PS01123">
    <property type="entry name" value="TNASE_1"/>
    <property type="match status" value="1"/>
</dbReference>
<dbReference type="GO" id="GO:0003676">
    <property type="term" value="F:nucleic acid binding"/>
    <property type="evidence" value="ECO:0007669"/>
    <property type="project" value="InterPro"/>
</dbReference>
<accession>A0A377JKB7</accession>
<sequence>MIKKFFLFLTLILTALWCQFSVATERKMACWIVGVSDGDTLTCLFPTKKQFKVRLQEIDAPEKGQPFGKKAKQYLSQLVFKQNVTLSVSGYNRYQRILATVYLQEQNINLEMVKNGMAWVYPQYAKNPIYFQAQDFAQQQKIGLWRDPTPIAPYEWRKQKKTLKHGDNHGF</sequence>
<reference evidence="6 7" key="1">
    <citation type="submission" date="2018-06" db="EMBL/GenBank/DDBJ databases">
        <authorList>
            <consortium name="Pathogen Informatics"/>
            <person name="Doyle S."/>
        </authorList>
    </citation>
    <scope>NUCLEOTIDE SEQUENCE [LARGE SCALE GENOMIC DNA]</scope>
    <source>
        <strain evidence="6 7">NCTC10672</strain>
    </source>
</reference>
<dbReference type="InterPro" id="IPR002071">
    <property type="entry name" value="Thermonucl_AS"/>
</dbReference>
<evidence type="ECO:0000313" key="7">
    <source>
        <dbReference type="Proteomes" id="UP000254186"/>
    </source>
</evidence>
<dbReference type="PROSITE" id="PS50830">
    <property type="entry name" value="TNASE_3"/>
    <property type="match status" value="1"/>
</dbReference>
<protein>
    <submittedName>
        <fullName evidence="6">Nuclease</fullName>
        <ecNumber evidence="6">3.1.31.-</ecNumber>
    </submittedName>
</protein>
<feature type="chain" id="PRO_5016903030" evidence="4">
    <location>
        <begin position="24"/>
        <end position="171"/>
    </location>
</feature>
<organism evidence="6 7">
    <name type="scientific">Haemophilus parainfluenzae</name>
    <dbReference type="NCBI Taxonomy" id="729"/>
    <lineage>
        <taxon>Bacteria</taxon>
        <taxon>Pseudomonadati</taxon>
        <taxon>Pseudomonadota</taxon>
        <taxon>Gammaproteobacteria</taxon>
        <taxon>Pasteurellales</taxon>
        <taxon>Pasteurellaceae</taxon>
        <taxon>Haemophilus</taxon>
    </lineage>
</organism>